<evidence type="ECO:0000313" key="3">
    <source>
        <dbReference type="Proteomes" id="UP000009027"/>
    </source>
</evidence>
<feature type="region of interest" description="Disordered" evidence="1">
    <location>
        <begin position="1"/>
        <end position="42"/>
    </location>
</feature>
<accession>F9WV08</accession>
<feature type="non-terminal residue" evidence="2">
    <location>
        <position position="559"/>
    </location>
</feature>
<dbReference type="VEuPathDB" id="TriTrypDB:TvY486_0043090"/>
<proteinExistence type="predicted"/>
<name>F9WV08_TRYVY</name>
<sequence>MSCQGGSDDHSMHSESTNHDFGHLVNDTESSASGCTSGSTNKETKNVVTVSSGACCSRADSSGKLQAPVTLPQMLTRFVSPAKSPQVWSGGTPPNTQVSCFSPLRNVAQSKSVLQLAEPQHSNQLGGVQGRGQGVGMSFKDRQRFFSVPNTSGCEVPPPLVNLITQLSQHPNSSSAGPKSNDSSSALYSRSVANCPIPNIAKDDRSAGMNSQISLCSPEKSSLQPVARRTSSGISFKDRQRLGGLGKCRSQSTCVSRRNSAVHFSGENKSVGQICMHNVPASSSVASPLKYTSEERKDQEPILVSDPLILPSFAVPHDTMPSVTSLVKDSNATSPTVMSSPFRNPRIATTTVSPACSSGDRHEKMLRRTSSLAHLPDATREEISGHSRQEVLPTGKLTQLLQERETGQSEGLVPLVHVREGHLVSAATRMSGRKSTFSSLLFSMLKMPRVHHVVPPSSAQLDFPQCGDTSCEAWDCSTMCDSLSNDYTDASFGNCNCSGVIETEEHVFIPVYESLHGKQSEMEVVLNSIRAACNCCETIALPEVPGAEKVRKLCSNHVA</sequence>
<feature type="compositionally biased region" description="Polar residues" evidence="1">
    <location>
        <begin position="27"/>
        <end position="42"/>
    </location>
</feature>
<evidence type="ECO:0000313" key="2">
    <source>
        <dbReference type="EMBL" id="CCD21408.1"/>
    </source>
</evidence>
<reference evidence="2 3" key="1">
    <citation type="journal article" date="2012" name="Proc. Natl. Acad. Sci. U.S.A.">
        <title>Antigenic diversity is generated by distinct evolutionary mechanisms in African trypanosome species.</title>
        <authorList>
            <person name="Jackson A.P."/>
            <person name="Berry A."/>
            <person name="Aslett M."/>
            <person name="Allison H.C."/>
            <person name="Burton P."/>
            <person name="Vavrova-Anderson J."/>
            <person name="Brown R."/>
            <person name="Browne H."/>
            <person name="Corton N."/>
            <person name="Hauser H."/>
            <person name="Gamble J."/>
            <person name="Gilderthorp R."/>
            <person name="Marcello L."/>
            <person name="McQuillan J."/>
            <person name="Otto T.D."/>
            <person name="Quail M.A."/>
            <person name="Sanders M.J."/>
            <person name="van Tonder A."/>
            <person name="Ginger M.L."/>
            <person name="Field M.C."/>
            <person name="Barry J.D."/>
            <person name="Hertz-Fowler C."/>
            <person name="Berriman M."/>
        </authorList>
    </citation>
    <scope>NUCLEOTIDE SEQUENCE</scope>
    <source>
        <strain evidence="2 3">Y486</strain>
    </source>
</reference>
<organism evidence="2 3">
    <name type="scientific">Trypanosoma vivax (strain Y486)</name>
    <dbReference type="NCBI Taxonomy" id="1055687"/>
    <lineage>
        <taxon>Eukaryota</taxon>
        <taxon>Discoba</taxon>
        <taxon>Euglenozoa</taxon>
        <taxon>Kinetoplastea</taxon>
        <taxon>Metakinetoplastina</taxon>
        <taxon>Trypanosomatida</taxon>
        <taxon>Trypanosomatidae</taxon>
        <taxon>Trypanosoma</taxon>
        <taxon>Duttonella</taxon>
    </lineage>
</organism>
<feature type="compositionally biased region" description="Basic and acidic residues" evidence="1">
    <location>
        <begin position="7"/>
        <end position="22"/>
    </location>
</feature>
<evidence type="ECO:0000256" key="1">
    <source>
        <dbReference type="SAM" id="MobiDB-lite"/>
    </source>
</evidence>
<protein>
    <submittedName>
        <fullName evidence="2">Uncharacterized protein</fullName>
    </submittedName>
</protein>
<dbReference type="EMBL" id="CAEX01007649">
    <property type="protein sequence ID" value="CCD21408.1"/>
    <property type="molecule type" value="Genomic_DNA"/>
</dbReference>
<gene>
    <name evidence="2" type="ORF">TvY486_0043090</name>
</gene>
<dbReference type="Proteomes" id="UP000009027">
    <property type="component" value="Unassembled WGS sequence"/>
</dbReference>
<keyword evidence="3" id="KW-1185">Reference proteome</keyword>
<dbReference type="AlphaFoldDB" id="F9WV08"/>